<protein>
    <recommendedName>
        <fullName evidence="4">Secreted protein</fullName>
    </recommendedName>
</protein>
<keyword evidence="3" id="KW-1185">Reference proteome</keyword>
<comment type="caution">
    <text evidence="2">The sequence shown here is derived from an EMBL/GenBank/DDBJ whole genome shotgun (WGS) entry which is preliminary data.</text>
</comment>
<organism evidence="2 3">
    <name type="scientific">Phaseolus coccineus</name>
    <name type="common">Scarlet runner bean</name>
    <name type="synonym">Phaseolus multiflorus</name>
    <dbReference type="NCBI Taxonomy" id="3886"/>
    <lineage>
        <taxon>Eukaryota</taxon>
        <taxon>Viridiplantae</taxon>
        <taxon>Streptophyta</taxon>
        <taxon>Embryophyta</taxon>
        <taxon>Tracheophyta</taxon>
        <taxon>Spermatophyta</taxon>
        <taxon>Magnoliopsida</taxon>
        <taxon>eudicotyledons</taxon>
        <taxon>Gunneridae</taxon>
        <taxon>Pentapetalae</taxon>
        <taxon>rosids</taxon>
        <taxon>fabids</taxon>
        <taxon>Fabales</taxon>
        <taxon>Fabaceae</taxon>
        <taxon>Papilionoideae</taxon>
        <taxon>50 kb inversion clade</taxon>
        <taxon>NPAAA clade</taxon>
        <taxon>indigoferoid/millettioid clade</taxon>
        <taxon>Phaseoleae</taxon>
        <taxon>Phaseolus</taxon>
    </lineage>
</organism>
<dbReference type="AlphaFoldDB" id="A0AAN9N0C7"/>
<evidence type="ECO:0000313" key="2">
    <source>
        <dbReference type="EMBL" id="KAK7364380.1"/>
    </source>
</evidence>
<accession>A0AAN9N0C7</accession>
<evidence type="ECO:0008006" key="4">
    <source>
        <dbReference type="Google" id="ProtNLM"/>
    </source>
</evidence>
<feature type="signal peptide" evidence="1">
    <location>
        <begin position="1"/>
        <end position="23"/>
    </location>
</feature>
<gene>
    <name evidence="2" type="ORF">VNO80_12983</name>
</gene>
<reference evidence="2 3" key="1">
    <citation type="submission" date="2024-01" db="EMBL/GenBank/DDBJ databases">
        <title>The genomes of 5 underutilized Papilionoideae crops provide insights into root nodulation and disease resistanc.</title>
        <authorList>
            <person name="Jiang F."/>
        </authorList>
    </citation>
    <scope>NUCLEOTIDE SEQUENCE [LARGE SCALE GENOMIC DNA]</scope>
    <source>
        <strain evidence="2">JINMINGXINNONG_FW02</strain>
        <tissue evidence="2">Leaves</tissue>
    </source>
</reference>
<evidence type="ECO:0000313" key="3">
    <source>
        <dbReference type="Proteomes" id="UP001374584"/>
    </source>
</evidence>
<proteinExistence type="predicted"/>
<sequence length="113" mass="12304">MHLPLLFCPTLILLNTLTSLTLTLTHSNRDLHHTAKPPSCNLHHTAKSPCNLHHSSCATPPQSHRTEKVATSDTAIFTFSSSPTAPKTHHFGISALRDTAPTAISKPIRDLRA</sequence>
<evidence type="ECO:0000256" key="1">
    <source>
        <dbReference type="SAM" id="SignalP"/>
    </source>
</evidence>
<keyword evidence="1" id="KW-0732">Signal</keyword>
<name>A0AAN9N0C7_PHACN</name>
<feature type="chain" id="PRO_5042892862" description="Secreted protein" evidence="1">
    <location>
        <begin position="24"/>
        <end position="113"/>
    </location>
</feature>
<dbReference type="EMBL" id="JAYMYR010000005">
    <property type="protein sequence ID" value="KAK7364380.1"/>
    <property type="molecule type" value="Genomic_DNA"/>
</dbReference>
<dbReference type="Proteomes" id="UP001374584">
    <property type="component" value="Unassembled WGS sequence"/>
</dbReference>